<dbReference type="UniPathway" id="UPA00139">
    <property type="reaction ID" value="UER00339"/>
</dbReference>
<dbReference type="InterPro" id="IPR014710">
    <property type="entry name" value="RmlC-like_jellyroll"/>
</dbReference>
<feature type="binding site" evidence="10">
    <location>
        <position position="352"/>
    </location>
    <ligand>
        <name>homogentisate</name>
        <dbReference type="ChEBI" id="CHEBI:16169"/>
    </ligand>
</feature>
<feature type="binding site" evidence="10">
    <location>
        <position position="374"/>
    </location>
    <ligand>
        <name>Fe cation</name>
        <dbReference type="ChEBI" id="CHEBI:24875"/>
    </ligand>
</feature>
<evidence type="ECO:0000313" key="13">
    <source>
        <dbReference type="EMBL" id="KAF7193632.1"/>
    </source>
</evidence>
<dbReference type="EMBL" id="JABCIY010000077">
    <property type="protein sequence ID" value="KAF7193632.1"/>
    <property type="molecule type" value="Genomic_DNA"/>
</dbReference>
<dbReference type="OrthoDB" id="4379436at2759"/>
<feature type="domain" description="Homogentisate 1,2-dioxygenase N-terminal" evidence="12">
    <location>
        <begin position="13"/>
        <end position="281"/>
    </location>
</feature>
<comment type="similarity">
    <text evidence="3">Belongs to the homogentisate dioxygenase family.</text>
</comment>
<feature type="binding site" evidence="10">
    <location>
        <position position="343"/>
    </location>
    <ligand>
        <name>Fe cation</name>
        <dbReference type="ChEBI" id="CHEBI:24875"/>
    </ligand>
</feature>
<dbReference type="InterPro" id="IPR046451">
    <property type="entry name" value="HgmA_C"/>
</dbReference>
<dbReference type="GO" id="GO:0046872">
    <property type="term" value="F:metal ion binding"/>
    <property type="evidence" value="ECO:0007669"/>
    <property type="project" value="UniProtKB-KW"/>
</dbReference>
<sequence length="406" mass="44853">MPRTNFEIPDNLQYLKGLNSYHETEVTPGIIPSASTYEQNSQFGIYPERLSGSSFILQRSQQKQAFLYRLLPSTLHGKYRKVPNHALDKPGYDSGPVASAWAPLPMAEVESNDLLTGMKHIGGAGDPTLKNGVAIYAFTAGKSMPQNQAFDNADGDWCIVPQHGTLDFRTEFGCLRVRPGELCVIPRGIRFHVALPQGAIRGFVFETYSGHYELPELGPIGSYCLANARDFEIPTASIVESDDATQILTKFGGRVYETEYKGSIFNVAAWHGTYYPFKYDLARFAPIGSLLVDHPDPSTFTVLTCAGNLPGQAAADICVLGPRWIVMENSFRPPRYHRNIMTEFAFLLKGSFDATPMPAELAGFFMLQNPMTAHGPTSKSFQRAIAQEMVPERVSDESMGVLFETA</sequence>
<evidence type="ECO:0000256" key="4">
    <source>
        <dbReference type="ARBA" id="ARBA00013127"/>
    </source>
</evidence>
<reference evidence="13" key="1">
    <citation type="submission" date="2020-04" db="EMBL/GenBank/DDBJ databases">
        <title>Draft genome resource of the tomato pathogen Pseudocercospora fuligena.</title>
        <authorList>
            <person name="Zaccaron A."/>
        </authorList>
    </citation>
    <scope>NUCLEOTIDE SEQUENCE</scope>
    <source>
        <strain evidence="13">PF001</strain>
    </source>
</reference>
<evidence type="ECO:0000256" key="5">
    <source>
        <dbReference type="ARBA" id="ARBA00022723"/>
    </source>
</evidence>
<dbReference type="InterPro" id="IPR046452">
    <property type="entry name" value="HgmA_N"/>
</dbReference>
<feature type="binding site" evidence="10">
    <location>
        <position position="337"/>
    </location>
    <ligand>
        <name>Fe cation</name>
        <dbReference type="ChEBI" id="CHEBI:24875"/>
    </ligand>
</feature>
<dbReference type="EC" id="1.13.11.5" evidence="4"/>
<proteinExistence type="inferred from homology"/>
<dbReference type="PANTHER" id="PTHR11056">
    <property type="entry name" value="HOMOGENTISATE 1,2-DIOXYGENASE"/>
    <property type="match status" value="1"/>
</dbReference>
<dbReference type="GO" id="GO:0006559">
    <property type="term" value="P:L-phenylalanine catabolic process"/>
    <property type="evidence" value="ECO:0007669"/>
    <property type="project" value="UniProtKB-UniPathway"/>
</dbReference>
<name>A0A8H6VKE5_9PEZI</name>
<comment type="cofactor">
    <cofactor evidence="1 10">
        <name>Fe cation</name>
        <dbReference type="ChEBI" id="CHEBI:24875"/>
    </cofactor>
</comment>
<comment type="caution">
    <text evidence="13">The sequence shown here is derived from an EMBL/GenBank/DDBJ whole genome shotgun (WGS) entry which is preliminary data.</text>
</comment>
<keyword evidence="5 10" id="KW-0479">Metal-binding</keyword>
<evidence type="ECO:0000256" key="1">
    <source>
        <dbReference type="ARBA" id="ARBA00001962"/>
    </source>
</evidence>
<dbReference type="GO" id="GO:0005737">
    <property type="term" value="C:cytoplasm"/>
    <property type="evidence" value="ECO:0007669"/>
    <property type="project" value="TreeGrafter"/>
</dbReference>
<dbReference type="InterPro" id="IPR011051">
    <property type="entry name" value="RmlC_Cupin_sf"/>
</dbReference>
<dbReference type="CDD" id="cd07000">
    <property type="entry name" value="cupin_HGO_N"/>
    <property type="match status" value="1"/>
</dbReference>
<evidence type="ECO:0000256" key="8">
    <source>
        <dbReference type="ARBA" id="ARBA00023004"/>
    </source>
</evidence>
<dbReference type="SUPFAM" id="SSF51182">
    <property type="entry name" value="RmlC-like cupins"/>
    <property type="match status" value="1"/>
</dbReference>
<dbReference type="Proteomes" id="UP000660729">
    <property type="component" value="Unassembled WGS sequence"/>
</dbReference>
<keyword evidence="14" id="KW-1185">Reference proteome</keyword>
<evidence type="ECO:0000256" key="3">
    <source>
        <dbReference type="ARBA" id="ARBA00007757"/>
    </source>
</evidence>
<gene>
    <name evidence="13" type="ORF">HII31_04978</name>
</gene>
<keyword evidence="6 13" id="KW-0223">Dioxygenase</keyword>
<dbReference type="Pfam" id="PF20510">
    <property type="entry name" value="HgmA_N"/>
    <property type="match status" value="1"/>
</dbReference>
<evidence type="ECO:0000313" key="14">
    <source>
        <dbReference type="Proteomes" id="UP000660729"/>
    </source>
</evidence>
<evidence type="ECO:0000256" key="6">
    <source>
        <dbReference type="ARBA" id="ARBA00022964"/>
    </source>
</evidence>
<keyword evidence="8 10" id="KW-0408">Iron</keyword>
<feature type="binding site" evidence="10">
    <location>
        <position position="374"/>
    </location>
    <ligand>
        <name>homogentisate</name>
        <dbReference type="ChEBI" id="CHEBI:16169"/>
    </ligand>
</feature>
<dbReference type="AlphaFoldDB" id="A0A8H6VKE5"/>
<evidence type="ECO:0000256" key="10">
    <source>
        <dbReference type="PIRSR" id="PIRSR605708-2"/>
    </source>
</evidence>
<keyword evidence="7" id="KW-0560">Oxidoreductase</keyword>
<evidence type="ECO:0000259" key="11">
    <source>
        <dbReference type="Pfam" id="PF04209"/>
    </source>
</evidence>
<evidence type="ECO:0000259" key="12">
    <source>
        <dbReference type="Pfam" id="PF20510"/>
    </source>
</evidence>
<feature type="domain" description="Homogentisate 1,2-dioxygenase C-terminal" evidence="11">
    <location>
        <begin position="283"/>
        <end position="405"/>
    </location>
</feature>
<organism evidence="13 14">
    <name type="scientific">Pseudocercospora fuligena</name>
    <dbReference type="NCBI Taxonomy" id="685502"/>
    <lineage>
        <taxon>Eukaryota</taxon>
        <taxon>Fungi</taxon>
        <taxon>Dikarya</taxon>
        <taxon>Ascomycota</taxon>
        <taxon>Pezizomycotina</taxon>
        <taxon>Dothideomycetes</taxon>
        <taxon>Dothideomycetidae</taxon>
        <taxon>Mycosphaerellales</taxon>
        <taxon>Mycosphaerellaceae</taxon>
        <taxon>Pseudocercospora</taxon>
    </lineage>
</organism>
<dbReference type="GO" id="GO:0006570">
    <property type="term" value="P:tyrosine metabolic process"/>
    <property type="evidence" value="ECO:0007669"/>
    <property type="project" value="InterPro"/>
</dbReference>
<evidence type="ECO:0000256" key="2">
    <source>
        <dbReference type="ARBA" id="ARBA00004704"/>
    </source>
</evidence>
<feature type="active site" description="Proton acceptor" evidence="9">
    <location>
        <position position="294"/>
    </location>
</feature>
<dbReference type="Pfam" id="PF04209">
    <property type="entry name" value="HgmA_C"/>
    <property type="match status" value="1"/>
</dbReference>
<dbReference type="PANTHER" id="PTHR11056:SF0">
    <property type="entry name" value="HOMOGENTISATE 1,2-DIOXYGENASE"/>
    <property type="match status" value="1"/>
</dbReference>
<evidence type="ECO:0000256" key="9">
    <source>
        <dbReference type="PIRSR" id="PIRSR605708-1"/>
    </source>
</evidence>
<evidence type="ECO:0000256" key="7">
    <source>
        <dbReference type="ARBA" id="ARBA00023002"/>
    </source>
</evidence>
<dbReference type="InterPro" id="IPR005708">
    <property type="entry name" value="Homogentis_dOase"/>
</dbReference>
<protein>
    <recommendedName>
        <fullName evidence="4">homogentisate 1,2-dioxygenase</fullName>
        <ecNumber evidence="4">1.13.11.5</ecNumber>
    </recommendedName>
</protein>
<dbReference type="GO" id="GO:0004411">
    <property type="term" value="F:homogentisate 1,2-dioxygenase activity"/>
    <property type="evidence" value="ECO:0007669"/>
    <property type="project" value="UniProtKB-EC"/>
</dbReference>
<dbReference type="Gene3D" id="2.60.120.10">
    <property type="entry name" value="Jelly Rolls"/>
    <property type="match status" value="1"/>
</dbReference>
<comment type="pathway">
    <text evidence="2">Amino-acid degradation; L-phenylalanine degradation; acetoacetate and fumarate from L-phenylalanine: step 4/6.</text>
</comment>
<accession>A0A8H6VKE5</accession>